<dbReference type="InterPro" id="IPR038731">
    <property type="entry name" value="RgtA/B/C-like"/>
</dbReference>
<dbReference type="GO" id="GO:0005886">
    <property type="term" value="C:plasma membrane"/>
    <property type="evidence" value="ECO:0007669"/>
    <property type="project" value="UniProtKB-SubCell"/>
</dbReference>
<feature type="transmembrane region" description="Helical" evidence="8">
    <location>
        <begin position="373"/>
        <end position="390"/>
    </location>
</feature>
<feature type="transmembrane region" description="Helical" evidence="8">
    <location>
        <begin position="136"/>
        <end position="154"/>
    </location>
</feature>
<keyword evidence="5 8" id="KW-0812">Transmembrane</keyword>
<feature type="transmembrane region" description="Helical" evidence="8">
    <location>
        <begin position="312"/>
        <end position="331"/>
    </location>
</feature>
<comment type="subcellular location">
    <subcellularLocation>
        <location evidence="1">Cell membrane</location>
        <topology evidence="1">Multi-pass membrane protein</topology>
    </subcellularLocation>
</comment>
<gene>
    <name evidence="10" type="ORF">HNQ39_000609</name>
</gene>
<feature type="transmembrane region" description="Helical" evidence="8">
    <location>
        <begin position="109"/>
        <end position="130"/>
    </location>
</feature>
<keyword evidence="3" id="KW-0328">Glycosyltransferase</keyword>
<keyword evidence="11" id="KW-1185">Reference proteome</keyword>
<feature type="transmembrane region" description="Helical" evidence="8">
    <location>
        <begin position="343"/>
        <end position="361"/>
    </location>
</feature>
<reference evidence="10 11" key="1">
    <citation type="submission" date="2020-08" db="EMBL/GenBank/DDBJ databases">
        <title>Genomic Encyclopedia of Type Strains, Phase IV (KMG-IV): sequencing the most valuable type-strain genomes for metagenomic binning, comparative biology and taxonomic classification.</title>
        <authorList>
            <person name="Goeker M."/>
        </authorList>
    </citation>
    <scope>NUCLEOTIDE SEQUENCE [LARGE SCALE GENOMIC DNA]</scope>
    <source>
        <strain evidence="10 11">DSM 23562</strain>
    </source>
</reference>
<accession>A0A7W9SLH1</accession>
<dbReference type="AlphaFoldDB" id="A0A7W9SLH1"/>
<name>A0A7W9SLH1_ARMRO</name>
<dbReference type="PANTHER" id="PTHR33908">
    <property type="entry name" value="MANNOSYLTRANSFERASE YKCB-RELATED"/>
    <property type="match status" value="1"/>
</dbReference>
<dbReference type="EMBL" id="JACHGW010000001">
    <property type="protein sequence ID" value="MBB6048847.1"/>
    <property type="molecule type" value="Genomic_DNA"/>
</dbReference>
<feature type="transmembrane region" description="Helical" evidence="8">
    <location>
        <begin position="166"/>
        <end position="193"/>
    </location>
</feature>
<evidence type="ECO:0000256" key="6">
    <source>
        <dbReference type="ARBA" id="ARBA00022989"/>
    </source>
</evidence>
<evidence type="ECO:0000256" key="3">
    <source>
        <dbReference type="ARBA" id="ARBA00022676"/>
    </source>
</evidence>
<dbReference type="Proteomes" id="UP000520814">
    <property type="component" value="Unassembled WGS sequence"/>
</dbReference>
<comment type="caution">
    <text evidence="10">The sequence shown here is derived from an EMBL/GenBank/DDBJ whole genome shotgun (WGS) entry which is preliminary data.</text>
</comment>
<feature type="transmembrane region" description="Helical" evidence="8">
    <location>
        <begin position="199"/>
        <end position="220"/>
    </location>
</feature>
<dbReference type="InterPro" id="IPR050297">
    <property type="entry name" value="LipidA_mod_glycosyltrf_83"/>
</dbReference>
<keyword evidence="6 8" id="KW-1133">Transmembrane helix</keyword>
<evidence type="ECO:0000256" key="2">
    <source>
        <dbReference type="ARBA" id="ARBA00022475"/>
    </source>
</evidence>
<organism evidence="10 11">
    <name type="scientific">Armatimonas rosea</name>
    <dbReference type="NCBI Taxonomy" id="685828"/>
    <lineage>
        <taxon>Bacteria</taxon>
        <taxon>Bacillati</taxon>
        <taxon>Armatimonadota</taxon>
        <taxon>Armatimonadia</taxon>
        <taxon>Armatimonadales</taxon>
        <taxon>Armatimonadaceae</taxon>
        <taxon>Armatimonas</taxon>
    </lineage>
</organism>
<keyword evidence="2" id="KW-1003">Cell membrane</keyword>
<proteinExistence type="predicted"/>
<dbReference type="RefSeq" id="WP_184192470.1">
    <property type="nucleotide sequence ID" value="NZ_JACHGW010000001.1"/>
</dbReference>
<evidence type="ECO:0000256" key="4">
    <source>
        <dbReference type="ARBA" id="ARBA00022679"/>
    </source>
</evidence>
<evidence type="ECO:0000313" key="10">
    <source>
        <dbReference type="EMBL" id="MBB6048847.1"/>
    </source>
</evidence>
<evidence type="ECO:0000256" key="1">
    <source>
        <dbReference type="ARBA" id="ARBA00004651"/>
    </source>
</evidence>
<keyword evidence="4" id="KW-0808">Transferase</keyword>
<dbReference type="PANTHER" id="PTHR33908:SF11">
    <property type="entry name" value="MEMBRANE PROTEIN"/>
    <property type="match status" value="1"/>
</dbReference>
<dbReference type="Pfam" id="PF13231">
    <property type="entry name" value="PMT_2"/>
    <property type="match status" value="1"/>
</dbReference>
<dbReference type="GO" id="GO:0016763">
    <property type="term" value="F:pentosyltransferase activity"/>
    <property type="evidence" value="ECO:0007669"/>
    <property type="project" value="TreeGrafter"/>
</dbReference>
<dbReference type="GO" id="GO:0009103">
    <property type="term" value="P:lipopolysaccharide biosynthetic process"/>
    <property type="evidence" value="ECO:0007669"/>
    <property type="project" value="UniProtKB-ARBA"/>
</dbReference>
<feature type="transmembrane region" description="Helical" evidence="8">
    <location>
        <begin position="78"/>
        <end position="102"/>
    </location>
</feature>
<sequence length="393" mass="42713">MRRGGAWPTLAAFLLGLAWALGIPVVHGLGEPFGNWQPDEVSHVLTVRWWAGHLSLPPYNADYAVSVHPPLYHALGALVWRVGGALAVRVFSAVLGAATVWFTFRAARALYGAGVASLAAWLVALVPMRVSLSGGISNENLAALAATAVLALLAEELRGRRRLGGLVLWCMAGVASKLTCLGLLPAVVLALAWRFGPQRAARAAVALGLVTAATLTGWFWGNAQRCGDALCKGAADRLWDGVQPGFPHYQATRGFSPLRYLFSIAAFGWRSFWGTFDGLQKHLPMPVFLLLLGGQLTTFWGARRRGGRVRQAWLLAASVLFLTTAVIYTLFNWRHYSPQGRYFYVILAPFGAITGYGYLALWPPVWRTRAAQGLVAALGGLNLWCLWHYLPAR</sequence>
<evidence type="ECO:0000256" key="8">
    <source>
        <dbReference type="SAM" id="Phobius"/>
    </source>
</evidence>
<keyword evidence="7 8" id="KW-0472">Membrane</keyword>
<protein>
    <recommendedName>
        <fullName evidence="9">Glycosyltransferase RgtA/B/C/D-like domain-containing protein</fullName>
    </recommendedName>
</protein>
<evidence type="ECO:0000256" key="7">
    <source>
        <dbReference type="ARBA" id="ARBA00023136"/>
    </source>
</evidence>
<feature type="domain" description="Glycosyltransferase RgtA/B/C/D-like" evidence="9">
    <location>
        <begin position="68"/>
        <end position="213"/>
    </location>
</feature>
<evidence type="ECO:0000259" key="9">
    <source>
        <dbReference type="Pfam" id="PF13231"/>
    </source>
</evidence>
<evidence type="ECO:0000313" key="11">
    <source>
        <dbReference type="Proteomes" id="UP000520814"/>
    </source>
</evidence>
<evidence type="ECO:0000256" key="5">
    <source>
        <dbReference type="ARBA" id="ARBA00022692"/>
    </source>
</evidence>